<dbReference type="SUPFAM" id="SSF52200">
    <property type="entry name" value="Toll/Interleukin receptor TIR domain"/>
    <property type="match status" value="1"/>
</dbReference>
<proteinExistence type="predicted"/>
<dbReference type="Gene3D" id="1.10.10.1770">
    <property type="entry name" value="Gun4-like"/>
    <property type="match status" value="1"/>
</dbReference>
<dbReference type="CDD" id="cd16383">
    <property type="entry name" value="GUN4"/>
    <property type="match status" value="1"/>
</dbReference>
<gene>
    <name evidence="2" type="ORF">H6G94_00880</name>
</gene>
<dbReference type="InterPro" id="IPR000157">
    <property type="entry name" value="TIR_dom"/>
</dbReference>
<dbReference type="InterPro" id="IPR037215">
    <property type="entry name" value="GUN4-like_sf"/>
</dbReference>
<protein>
    <submittedName>
        <fullName evidence="2">GUN4 domain-containing protein</fullName>
    </submittedName>
</protein>
<dbReference type="InterPro" id="IPR008629">
    <property type="entry name" value="GUN4-like"/>
</dbReference>
<comment type="caution">
    <text evidence="2">The sequence shown here is derived from an EMBL/GenBank/DDBJ whole genome shotgun (WGS) entry which is preliminary data.</text>
</comment>
<dbReference type="PANTHER" id="PTHR34800:SF1">
    <property type="entry name" value="TETRAPYRROLE-BINDING PROTEIN, CHLOROPLASTIC"/>
    <property type="match status" value="1"/>
</dbReference>
<evidence type="ECO:0000313" key="2">
    <source>
        <dbReference type="EMBL" id="MBD2609840.1"/>
    </source>
</evidence>
<evidence type="ECO:0000259" key="1">
    <source>
        <dbReference type="PROSITE" id="PS50104"/>
    </source>
</evidence>
<dbReference type="SMART" id="SM00255">
    <property type="entry name" value="TIR"/>
    <property type="match status" value="1"/>
</dbReference>
<dbReference type="Gene3D" id="1.25.40.620">
    <property type="match status" value="1"/>
</dbReference>
<dbReference type="Gene3D" id="3.40.50.10140">
    <property type="entry name" value="Toll/interleukin-1 receptor homology (TIR) domain"/>
    <property type="match status" value="1"/>
</dbReference>
<dbReference type="RefSeq" id="WP_190947942.1">
    <property type="nucleotide sequence ID" value="NZ_JACJTC010000001.1"/>
</dbReference>
<dbReference type="Pfam" id="PF05419">
    <property type="entry name" value="GUN4"/>
    <property type="match status" value="1"/>
</dbReference>
<organism evidence="2 3">
    <name type="scientific">Nostoc punctiforme FACHB-252</name>
    <dbReference type="NCBI Taxonomy" id="1357509"/>
    <lineage>
        <taxon>Bacteria</taxon>
        <taxon>Bacillati</taxon>
        <taxon>Cyanobacteriota</taxon>
        <taxon>Cyanophyceae</taxon>
        <taxon>Nostocales</taxon>
        <taxon>Nostocaceae</taxon>
        <taxon>Nostoc</taxon>
    </lineage>
</organism>
<sequence>MPEESLRLFFSYSHKDEALRDELAKHLTILEWQGVISSWHDRKILPGEEWDYQINDNLNTADIILLLVSSDFLFSKYCWDVEVKKAIERHHAGKACVIPVILRSVDWNGAPFGKLQALPKNAEPIVSRNWHNLDEAFTDVARGIRVVAEKLKKERPCKQEQANLLGQETAIRILKEKIDRRRQKPQSTKTTTAKLTQETDNFLSEKGVDYRRLRDLLKAGNWKQADRETLAVMLKASGRESEGWLDSESIDNFPCTDLRTIDQLWVEYSNGHFGLSVQKQIWESVEKDYEKFGDRVGWRKGMLFNQEWLSDLELTFTTNSPQGHLPVAVNWWGRSWQLSIETLSSLASRLVKCDI</sequence>
<dbReference type="EMBL" id="JACJTC010000001">
    <property type="protein sequence ID" value="MBD2609840.1"/>
    <property type="molecule type" value="Genomic_DNA"/>
</dbReference>
<reference evidence="2 3" key="1">
    <citation type="journal article" date="2020" name="ISME J.">
        <title>Comparative genomics reveals insights into cyanobacterial evolution and habitat adaptation.</title>
        <authorList>
            <person name="Chen M.Y."/>
            <person name="Teng W.K."/>
            <person name="Zhao L."/>
            <person name="Hu C.X."/>
            <person name="Zhou Y.K."/>
            <person name="Han B.P."/>
            <person name="Song L.R."/>
            <person name="Shu W.S."/>
        </authorList>
    </citation>
    <scope>NUCLEOTIDE SEQUENCE [LARGE SCALE GENOMIC DNA]</scope>
    <source>
        <strain evidence="2 3">FACHB-252</strain>
    </source>
</reference>
<name>A0ABR8H207_NOSPU</name>
<evidence type="ECO:0000313" key="3">
    <source>
        <dbReference type="Proteomes" id="UP000606396"/>
    </source>
</evidence>
<accession>A0ABR8H207</accession>
<dbReference type="PROSITE" id="PS50104">
    <property type="entry name" value="TIR"/>
    <property type="match status" value="1"/>
</dbReference>
<dbReference type="Pfam" id="PF13676">
    <property type="entry name" value="TIR_2"/>
    <property type="match status" value="1"/>
</dbReference>
<keyword evidence="3" id="KW-1185">Reference proteome</keyword>
<dbReference type="InterPro" id="IPR035897">
    <property type="entry name" value="Toll_tir_struct_dom_sf"/>
</dbReference>
<dbReference type="PANTHER" id="PTHR34800">
    <property type="entry name" value="TETRAPYRROLE-BINDING PROTEIN, CHLOROPLASTIC"/>
    <property type="match status" value="1"/>
</dbReference>
<dbReference type="Proteomes" id="UP000606396">
    <property type="component" value="Unassembled WGS sequence"/>
</dbReference>
<feature type="domain" description="TIR" evidence="1">
    <location>
        <begin position="4"/>
        <end position="137"/>
    </location>
</feature>
<dbReference type="SUPFAM" id="SSF140869">
    <property type="entry name" value="GUN4-like"/>
    <property type="match status" value="1"/>
</dbReference>